<evidence type="ECO:0000256" key="3">
    <source>
        <dbReference type="ARBA" id="ARBA00023163"/>
    </source>
</evidence>
<evidence type="ECO:0000256" key="4">
    <source>
        <dbReference type="PROSITE-ProRule" id="PRU00335"/>
    </source>
</evidence>
<keyword evidence="3" id="KW-0804">Transcription</keyword>
<dbReference type="Pfam" id="PF00440">
    <property type="entry name" value="TetR_N"/>
    <property type="match status" value="1"/>
</dbReference>
<dbReference type="Gene3D" id="1.10.357.10">
    <property type="entry name" value="Tetracycline Repressor, domain 2"/>
    <property type="match status" value="1"/>
</dbReference>
<proteinExistence type="predicted"/>
<dbReference type="InterPro" id="IPR001647">
    <property type="entry name" value="HTH_TetR"/>
</dbReference>
<reference evidence="7" key="1">
    <citation type="submission" date="2018-02" db="EMBL/GenBank/DDBJ databases">
        <authorList>
            <person name="Seth-Smith MB H."/>
            <person name="Seth-Smith H."/>
        </authorList>
    </citation>
    <scope>NUCLEOTIDE SEQUENCE [LARGE SCALE GENOMIC DNA]</scope>
</reference>
<feature type="DNA-binding region" description="H-T-H motif" evidence="4">
    <location>
        <begin position="69"/>
        <end position="88"/>
    </location>
</feature>
<dbReference type="InterPro" id="IPR009057">
    <property type="entry name" value="Homeodomain-like_sf"/>
</dbReference>
<dbReference type="GO" id="GO:0000976">
    <property type="term" value="F:transcription cis-regulatory region binding"/>
    <property type="evidence" value="ECO:0007669"/>
    <property type="project" value="TreeGrafter"/>
</dbReference>
<dbReference type="PROSITE" id="PS50977">
    <property type="entry name" value="HTH_TETR_2"/>
    <property type="match status" value="1"/>
</dbReference>
<evidence type="ECO:0000256" key="2">
    <source>
        <dbReference type="ARBA" id="ARBA00023125"/>
    </source>
</evidence>
<dbReference type="PANTHER" id="PTHR30055:SF234">
    <property type="entry name" value="HTH-TYPE TRANSCRIPTIONAL REGULATOR BETI"/>
    <property type="match status" value="1"/>
</dbReference>
<dbReference type="InterPro" id="IPR050109">
    <property type="entry name" value="HTH-type_TetR-like_transc_reg"/>
</dbReference>
<dbReference type="InterPro" id="IPR036271">
    <property type="entry name" value="Tet_transcr_reg_TetR-rel_C_sf"/>
</dbReference>
<dbReference type="EMBL" id="LR130759">
    <property type="protein sequence ID" value="VDM87516.1"/>
    <property type="molecule type" value="Genomic_DNA"/>
</dbReference>
<dbReference type="KEGG" id="mbai:MB901379_01059"/>
<evidence type="ECO:0000256" key="1">
    <source>
        <dbReference type="ARBA" id="ARBA00023015"/>
    </source>
</evidence>
<evidence type="ECO:0000313" key="7">
    <source>
        <dbReference type="Proteomes" id="UP000269998"/>
    </source>
</evidence>
<dbReference type="SUPFAM" id="SSF48498">
    <property type="entry name" value="Tetracyclin repressor-like, C-terminal domain"/>
    <property type="match status" value="1"/>
</dbReference>
<dbReference type="AlphaFoldDB" id="A0A447GAM4"/>
<accession>A0A447GAM4</accession>
<keyword evidence="2 4" id="KW-0238">DNA-binding</keyword>
<keyword evidence="1" id="KW-0805">Transcription regulation</keyword>
<organism evidence="6 7">
    <name type="scientific">Mycobacterium basiliense</name>
    <dbReference type="NCBI Taxonomy" id="2094119"/>
    <lineage>
        <taxon>Bacteria</taxon>
        <taxon>Bacillati</taxon>
        <taxon>Actinomycetota</taxon>
        <taxon>Actinomycetes</taxon>
        <taxon>Mycobacteriales</taxon>
        <taxon>Mycobacteriaceae</taxon>
        <taxon>Mycobacterium</taxon>
    </lineage>
</organism>
<keyword evidence="7" id="KW-1185">Reference proteome</keyword>
<dbReference type="Gene3D" id="1.10.10.60">
    <property type="entry name" value="Homeodomain-like"/>
    <property type="match status" value="1"/>
</dbReference>
<name>A0A447GAM4_9MYCO</name>
<sequence length="242" mass="26335">MLSAVGAAASPRMPGASGAPSGPILHHLASSESLNPYAVAVARPKVIAEAVLLDQLLQAFADLGYHGISLRELCRHLGISHNLIHRRYESKEAAWKAAVDHGFQQLATELEVPSDLVDADPLERLRAVMLQYAQATMKNPALTRIIQQEAARPGPRFEYMFSRYVGPTRENSARVLEALQDLGVVREGAVETVYFFLTTWGIGGLASAPEQIRNALRQGPSETTLARLAVDVVIDGLRVQNH</sequence>
<gene>
    <name evidence="6" type="ORF">MB901379_01059</name>
</gene>
<feature type="domain" description="HTH tetR-type" evidence="5">
    <location>
        <begin position="46"/>
        <end position="106"/>
    </location>
</feature>
<protein>
    <submittedName>
        <fullName evidence="6">Bacterial regulatory proteins, tetR family</fullName>
    </submittedName>
</protein>
<evidence type="ECO:0000313" key="6">
    <source>
        <dbReference type="EMBL" id="VDM87516.1"/>
    </source>
</evidence>
<evidence type="ECO:0000259" key="5">
    <source>
        <dbReference type="PROSITE" id="PS50977"/>
    </source>
</evidence>
<dbReference type="GO" id="GO:0003700">
    <property type="term" value="F:DNA-binding transcription factor activity"/>
    <property type="evidence" value="ECO:0007669"/>
    <property type="project" value="TreeGrafter"/>
</dbReference>
<dbReference type="Proteomes" id="UP000269998">
    <property type="component" value="Chromosome"/>
</dbReference>
<dbReference type="SUPFAM" id="SSF46689">
    <property type="entry name" value="Homeodomain-like"/>
    <property type="match status" value="1"/>
</dbReference>
<dbReference type="PANTHER" id="PTHR30055">
    <property type="entry name" value="HTH-TYPE TRANSCRIPTIONAL REGULATOR RUTR"/>
    <property type="match status" value="1"/>
</dbReference>